<sequence length="380" mass="42681">MNDSTPRVGFYVHYHGMGHKHRTESILRELSCPASVVTSRIHSLDWNGPTLDEVIGIDCDNDEVHAEGLQHAEDVSALHFAPLWTPSVTRRVAQYTRWIDERRPDVMVVDVSAEISLLTRLASVPQIVMRQHGRRDDPAHLTAYEAAHSLLAPFPQSMEDDITPDFVREKTIYLDGFCRFECDPSTTGTKASKRTSVSNFTDANDSLRVVVMFGRGGTGDVHEHLRNAAKSLPHSQWLVLGKEDNDDRRETPTNLQFLGWQDSPDEILRSADVVITSAGHNSVMELGRSRQRFIAIAEERPFEEQVRKSHILDREGLAIGLSAWPSADQWPDLIGSALQLDVSRWDKVFQRDGAIQAAEHIASVASWSHNKRQTAQLISL</sequence>
<gene>
    <name evidence="2" type="ORF">LOC71_06800</name>
</gene>
<accession>A0ABS8NGA4</accession>
<protein>
    <submittedName>
        <fullName evidence="2">Glycosyl transferase family 28 protein</fullName>
    </submittedName>
</protein>
<organism evidence="2 3">
    <name type="scientific">Rhodopirellula halodulae</name>
    <dbReference type="NCBI Taxonomy" id="2894198"/>
    <lineage>
        <taxon>Bacteria</taxon>
        <taxon>Pseudomonadati</taxon>
        <taxon>Planctomycetota</taxon>
        <taxon>Planctomycetia</taxon>
        <taxon>Pirellulales</taxon>
        <taxon>Pirellulaceae</taxon>
        <taxon>Rhodopirellula</taxon>
    </lineage>
</organism>
<name>A0ABS8NGA4_9BACT</name>
<dbReference type="SUPFAM" id="SSF53756">
    <property type="entry name" value="UDP-Glycosyltransferase/glycogen phosphorylase"/>
    <property type="match status" value="1"/>
</dbReference>
<dbReference type="InterPro" id="IPR007235">
    <property type="entry name" value="Glyco_trans_28_C"/>
</dbReference>
<dbReference type="Proteomes" id="UP001430306">
    <property type="component" value="Unassembled WGS sequence"/>
</dbReference>
<proteinExistence type="predicted"/>
<keyword evidence="2" id="KW-0808">Transferase</keyword>
<evidence type="ECO:0000313" key="3">
    <source>
        <dbReference type="Proteomes" id="UP001430306"/>
    </source>
</evidence>
<evidence type="ECO:0000259" key="1">
    <source>
        <dbReference type="Pfam" id="PF04101"/>
    </source>
</evidence>
<dbReference type="Gene3D" id="3.40.50.2000">
    <property type="entry name" value="Glycogen Phosphorylase B"/>
    <property type="match status" value="1"/>
</dbReference>
<evidence type="ECO:0000313" key="2">
    <source>
        <dbReference type="EMBL" id="MCC9641977.1"/>
    </source>
</evidence>
<feature type="domain" description="Glycosyl transferase family 28 C-terminal" evidence="1">
    <location>
        <begin position="249"/>
        <end position="304"/>
    </location>
</feature>
<dbReference type="PANTHER" id="PTHR21015:SF22">
    <property type="entry name" value="GLYCOSYLTRANSFERASE"/>
    <property type="match status" value="1"/>
</dbReference>
<dbReference type="GO" id="GO:0016740">
    <property type="term" value="F:transferase activity"/>
    <property type="evidence" value="ECO:0007669"/>
    <property type="project" value="UniProtKB-KW"/>
</dbReference>
<dbReference type="PANTHER" id="PTHR21015">
    <property type="entry name" value="UDP-N-ACETYLGLUCOSAMINE--N-ACETYLMURAMYL-(PENTAPEPTIDE) PYROPHOSPHORYL-UNDECAPRENOL N-ACETYLGLUCOSAMINE TRANSFERASE 1"/>
    <property type="match status" value="1"/>
</dbReference>
<comment type="caution">
    <text evidence="2">The sequence shown here is derived from an EMBL/GenBank/DDBJ whole genome shotgun (WGS) entry which is preliminary data.</text>
</comment>
<keyword evidence="3" id="KW-1185">Reference proteome</keyword>
<reference evidence="2" key="1">
    <citation type="submission" date="2021-11" db="EMBL/GenBank/DDBJ databases">
        <title>Genome sequence.</title>
        <authorList>
            <person name="Sun Q."/>
        </authorList>
    </citation>
    <scope>NUCLEOTIDE SEQUENCE</scope>
    <source>
        <strain evidence="2">JC740</strain>
    </source>
</reference>
<dbReference type="Pfam" id="PF04101">
    <property type="entry name" value="Glyco_tran_28_C"/>
    <property type="match status" value="1"/>
</dbReference>
<dbReference type="EMBL" id="JAJKFW010000014">
    <property type="protein sequence ID" value="MCC9641977.1"/>
    <property type="molecule type" value="Genomic_DNA"/>
</dbReference>